<feature type="compositionally biased region" description="Polar residues" evidence="4">
    <location>
        <begin position="244"/>
        <end position="263"/>
    </location>
</feature>
<feature type="compositionally biased region" description="Low complexity" evidence="4">
    <location>
        <begin position="269"/>
        <end position="279"/>
    </location>
</feature>
<feature type="compositionally biased region" description="Low complexity" evidence="4">
    <location>
        <begin position="397"/>
        <end position="414"/>
    </location>
</feature>
<evidence type="ECO:0000256" key="1">
    <source>
        <dbReference type="ARBA" id="ARBA00006914"/>
    </source>
</evidence>
<accession>A0A5J4WN23</accession>
<dbReference type="GO" id="GO:0003682">
    <property type="term" value="F:chromatin binding"/>
    <property type="evidence" value="ECO:0007669"/>
    <property type="project" value="TreeGrafter"/>
</dbReference>
<evidence type="ECO:0000256" key="4">
    <source>
        <dbReference type="SAM" id="MobiDB-lite"/>
    </source>
</evidence>
<dbReference type="InterPro" id="IPR027417">
    <property type="entry name" value="P-loop_NTPase"/>
</dbReference>
<evidence type="ECO:0000313" key="6">
    <source>
        <dbReference type="EMBL" id="KAA6396291.1"/>
    </source>
</evidence>
<feature type="compositionally biased region" description="Low complexity" evidence="4">
    <location>
        <begin position="441"/>
        <end position="456"/>
    </location>
</feature>
<feature type="compositionally biased region" description="Basic and acidic residues" evidence="4">
    <location>
        <begin position="176"/>
        <end position="192"/>
    </location>
</feature>
<feature type="compositionally biased region" description="Basic residues" evidence="4">
    <location>
        <begin position="160"/>
        <end position="175"/>
    </location>
</feature>
<dbReference type="GO" id="GO:0005524">
    <property type="term" value="F:ATP binding"/>
    <property type="evidence" value="ECO:0007669"/>
    <property type="project" value="UniProtKB-KW"/>
</dbReference>
<dbReference type="GO" id="GO:0045815">
    <property type="term" value="P:transcription initiation-coupled chromatin remodeling"/>
    <property type="evidence" value="ECO:0007669"/>
    <property type="project" value="TreeGrafter"/>
</dbReference>
<keyword evidence="2" id="KW-0547">Nucleotide-binding</keyword>
<feature type="compositionally biased region" description="Basic and acidic residues" evidence="4">
    <location>
        <begin position="1"/>
        <end position="11"/>
    </location>
</feature>
<dbReference type="InterPro" id="IPR003959">
    <property type="entry name" value="ATPase_AAA_core"/>
</dbReference>
<feature type="compositionally biased region" description="Acidic residues" evidence="4">
    <location>
        <begin position="116"/>
        <end position="127"/>
    </location>
</feature>
<dbReference type="AlphaFoldDB" id="A0A5J4WN23"/>
<dbReference type="Gene3D" id="3.40.50.300">
    <property type="entry name" value="P-loop containing nucleotide triphosphate hydrolases"/>
    <property type="match status" value="1"/>
</dbReference>
<dbReference type="OrthoDB" id="5421at2759"/>
<feature type="domain" description="ATPase AAA-type core" evidence="5">
    <location>
        <begin position="566"/>
        <end position="587"/>
    </location>
</feature>
<comment type="caution">
    <text evidence="6">The sequence shown here is derived from an EMBL/GenBank/DDBJ whole genome shotgun (WGS) entry which is preliminary data.</text>
</comment>
<comment type="similarity">
    <text evidence="1">Belongs to the AAA ATPase family.</text>
</comment>
<dbReference type="SUPFAM" id="SSF52540">
    <property type="entry name" value="P-loop containing nucleoside triphosphate hydrolases"/>
    <property type="match status" value="1"/>
</dbReference>
<feature type="region of interest" description="Disordered" evidence="4">
    <location>
        <begin position="1"/>
        <end position="214"/>
    </location>
</feature>
<dbReference type="PANTHER" id="PTHR23069:SF0">
    <property type="entry name" value="TAT-BINDING HOMOLOG 7"/>
    <property type="match status" value="1"/>
</dbReference>
<feature type="region of interest" description="Disordered" evidence="4">
    <location>
        <begin position="328"/>
        <end position="464"/>
    </location>
</feature>
<reference evidence="6 7" key="1">
    <citation type="submission" date="2019-03" db="EMBL/GenBank/DDBJ databases">
        <title>Single cell metagenomics reveals metabolic interactions within the superorganism composed of flagellate Streblomastix strix and complex community of Bacteroidetes bacteria on its surface.</title>
        <authorList>
            <person name="Treitli S.C."/>
            <person name="Kolisko M."/>
            <person name="Husnik F."/>
            <person name="Keeling P."/>
            <person name="Hampl V."/>
        </authorList>
    </citation>
    <scope>NUCLEOTIDE SEQUENCE [LARGE SCALE GENOMIC DNA]</scope>
    <source>
        <strain evidence="6">ST1C</strain>
    </source>
</reference>
<evidence type="ECO:0000313" key="7">
    <source>
        <dbReference type="Proteomes" id="UP000324800"/>
    </source>
</evidence>
<dbReference type="EMBL" id="SNRW01001463">
    <property type="protein sequence ID" value="KAA6396291.1"/>
    <property type="molecule type" value="Genomic_DNA"/>
</dbReference>
<evidence type="ECO:0000256" key="3">
    <source>
        <dbReference type="ARBA" id="ARBA00022840"/>
    </source>
</evidence>
<evidence type="ECO:0000259" key="5">
    <source>
        <dbReference type="Pfam" id="PF00004"/>
    </source>
</evidence>
<dbReference type="GO" id="GO:0005634">
    <property type="term" value="C:nucleus"/>
    <property type="evidence" value="ECO:0007669"/>
    <property type="project" value="TreeGrafter"/>
</dbReference>
<feature type="compositionally biased region" description="Basic residues" evidence="4">
    <location>
        <begin position="64"/>
        <end position="86"/>
    </location>
</feature>
<dbReference type="GO" id="GO:0042393">
    <property type="term" value="F:histone binding"/>
    <property type="evidence" value="ECO:0007669"/>
    <property type="project" value="TreeGrafter"/>
</dbReference>
<feature type="compositionally biased region" description="Basic residues" evidence="4">
    <location>
        <begin position="350"/>
        <end position="366"/>
    </location>
</feature>
<dbReference type="GO" id="GO:0006334">
    <property type="term" value="P:nucleosome assembly"/>
    <property type="evidence" value="ECO:0007669"/>
    <property type="project" value="TreeGrafter"/>
</dbReference>
<dbReference type="Pfam" id="PF00004">
    <property type="entry name" value="AAA"/>
    <property type="match status" value="1"/>
</dbReference>
<keyword evidence="3" id="KW-0067">ATP-binding</keyword>
<feature type="region of interest" description="Disordered" evidence="4">
    <location>
        <begin position="242"/>
        <end position="279"/>
    </location>
</feature>
<sequence length="588" mass="67317">METRGADKQQHMNDSQSETQQQDEDDENEEEEEGSQSNNDHKSRRQTSSKRKTKSKYQSTVFGSRKRRKNKDQHINQRRQIIHHSRKSDEVNWAQPDSDYGNTGSRNKKNNRNNDDSENSSDQESESDIIFNKFVIGSQRGRSKSLADDHDDDDDNNNRINRKVNQQRRVLRKKKSMDDKQINKEEVKDKDNGSQSSSNNEDDNISPSEEPSPEELAEYGIKIHDHELRSTTKKLMEKQKDYENNQNDGQTNRIQLRSQSPSNKPVIGSSSSSSSTSSSLLQFPSLVPFHTHRQQSHTLLSLLGEHNYEPGHKETTIHSQLLRYLADKEKNKKRSRRKSSSNEIINGKGGKNKNKWRVKGKVKRKRSQIDKENTSNNNNTDNTINRHSGKIESDILGQSSIEDSEQSSDTSTEGGRSKKIKNQSSSERERKKRKRRRFNPSESESVSDSEQSTQTERSSLSIYGIIDPDKIREKKKEQKQLKKLKKEKQKSDYEDGIFSSSLTNRDRHLHSHKRADITPVHVDESITFSSVGGLQQQIHALYEMVVLPLLYPSFFARFGTQPPRGVLLHGPPGTGKTLLVRALAAACN</sequence>
<feature type="compositionally biased region" description="Basic residues" evidence="4">
    <location>
        <begin position="42"/>
        <end position="55"/>
    </location>
</feature>
<evidence type="ECO:0000256" key="2">
    <source>
        <dbReference type="ARBA" id="ARBA00022741"/>
    </source>
</evidence>
<dbReference type="Proteomes" id="UP000324800">
    <property type="component" value="Unassembled WGS sequence"/>
</dbReference>
<gene>
    <name evidence="6" type="ORF">EZS28_008184</name>
</gene>
<feature type="compositionally biased region" description="Low complexity" evidence="4">
    <location>
        <begin position="374"/>
        <end position="385"/>
    </location>
</feature>
<dbReference type="GO" id="GO:0016887">
    <property type="term" value="F:ATP hydrolysis activity"/>
    <property type="evidence" value="ECO:0007669"/>
    <property type="project" value="InterPro"/>
</dbReference>
<dbReference type="InterPro" id="IPR045199">
    <property type="entry name" value="ATAD2-like"/>
</dbReference>
<protein>
    <submittedName>
        <fullName evidence="6">Putative ATPase with bromodomain protein</fullName>
    </submittedName>
</protein>
<feature type="compositionally biased region" description="Acidic residues" evidence="4">
    <location>
        <begin position="21"/>
        <end position="34"/>
    </location>
</feature>
<name>A0A5J4WN23_9EUKA</name>
<proteinExistence type="inferred from homology"/>
<dbReference type="GO" id="GO:0006337">
    <property type="term" value="P:nucleosome disassembly"/>
    <property type="evidence" value="ECO:0007669"/>
    <property type="project" value="TreeGrafter"/>
</dbReference>
<organism evidence="6 7">
    <name type="scientific">Streblomastix strix</name>
    <dbReference type="NCBI Taxonomy" id="222440"/>
    <lineage>
        <taxon>Eukaryota</taxon>
        <taxon>Metamonada</taxon>
        <taxon>Preaxostyla</taxon>
        <taxon>Oxymonadida</taxon>
        <taxon>Streblomastigidae</taxon>
        <taxon>Streblomastix</taxon>
    </lineage>
</organism>
<dbReference type="PANTHER" id="PTHR23069">
    <property type="entry name" value="AAA DOMAIN-CONTAINING"/>
    <property type="match status" value="1"/>
</dbReference>